<feature type="domain" description="Response regulatory" evidence="7">
    <location>
        <begin position="494"/>
        <end position="609"/>
    </location>
</feature>
<keyword evidence="5" id="KW-0472">Membrane</keyword>
<evidence type="ECO:0000256" key="2">
    <source>
        <dbReference type="ARBA" id="ARBA00012438"/>
    </source>
</evidence>
<dbReference type="SUPFAM" id="SSF47384">
    <property type="entry name" value="Homodimeric domain of signal transducing histidine kinase"/>
    <property type="match status" value="1"/>
</dbReference>
<evidence type="ECO:0000259" key="6">
    <source>
        <dbReference type="PROSITE" id="PS50109"/>
    </source>
</evidence>
<dbReference type="PROSITE" id="PS50109">
    <property type="entry name" value="HIS_KIN"/>
    <property type="match status" value="1"/>
</dbReference>
<feature type="modified residue" description="4-aspartylphosphate" evidence="4">
    <location>
        <position position="544"/>
    </location>
</feature>
<sequence>MPARRASLISSVPLLIGFVLLFIAAVSTAFLAHQQQEIDTRIRHTFQVNDTLERIQTLTTDAESGQRGYLLTNRLAYLDPYNLARRALPQELDTLQSELGGSSTPELTDLRAAAAEKLAELQSTIDLRAANNPAAALAIVNNDSGRRLMDRIHKTLAALHSAQEHLLENRSVEAAQLNASRSTLLLGSVLLVIVLGIGTLLDNRRRVTALQLANNRLQAEATVRRAAETQVRQLQKMEAVGQLTGGIAHDFNNMLAIIVGSLDLARRRLTAGDTGGTGRYITNASEGAQRAAVLTSRLLAFSRKQALEPKVFDANKLVGGMSELLRSTIGEQIQIETVLAGGLWRTFADPAQVETALLNLAVNARDAMPDGGKLTIETANTYLDERYAAAHNEVAVGQYVMVSATDTGAGMAPDVVERAFEPFFSTKGSGRGTGLGLSQVFGFIKQSNGHVKIYSEPGEGTTVKIYLPRYVGAASAFEAEGASSEIPNGHLDEIVLVVEDDPIVKRMSIEALRELGYTVIHAQTPAEALQKFDAHPQIALLFSDIIMPEMTGRELAERLTALRPGLKVLFTTGYTQNAIVHNGIVDPGTAFLPKPFTLDQLARKVRAVIDGKE</sequence>
<keyword evidence="3 4" id="KW-0597">Phosphoprotein</keyword>
<dbReference type="PANTHER" id="PTHR43065">
    <property type="entry name" value="SENSOR HISTIDINE KINASE"/>
    <property type="match status" value="1"/>
</dbReference>
<dbReference type="Pfam" id="PF00512">
    <property type="entry name" value="HisKA"/>
    <property type="match status" value="1"/>
</dbReference>
<dbReference type="Proteomes" id="UP000256900">
    <property type="component" value="Unassembled WGS sequence"/>
</dbReference>
<keyword evidence="5" id="KW-1133">Transmembrane helix</keyword>
<gene>
    <name evidence="8" type="ORF">DES32_2799</name>
</gene>
<dbReference type="OrthoDB" id="9796100at2"/>
<reference evidence="8 9" key="1">
    <citation type="submission" date="2018-08" db="EMBL/GenBank/DDBJ databases">
        <title>Genomic Encyclopedia of Type Strains, Phase IV (KMG-IV): sequencing the most valuable type-strain genomes for metagenomic binning, comparative biology and taxonomic classification.</title>
        <authorList>
            <person name="Goeker M."/>
        </authorList>
    </citation>
    <scope>NUCLEOTIDE SEQUENCE [LARGE SCALE GENOMIC DNA]</scope>
    <source>
        <strain evidence="8 9">BW863</strain>
    </source>
</reference>
<dbReference type="InterPro" id="IPR036890">
    <property type="entry name" value="HATPase_C_sf"/>
</dbReference>
<dbReference type="SMART" id="SM00388">
    <property type="entry name" value="HisKA"/>
    <property type="match status" value="1"/>
</dbReference>
<feature type="transmembrane region" description="Helical" evidence="5">
    <location>
        <begin position="183"/>
        <end position="201"/>
    </location>
</feature>
<dbReference type="PROSITE" id="PS50110">
    <property type="entry name" value="RESPONSE_REGULATORY"/>
    <property type="match status" value="1"/>
</dbReference>
<dbReference type="SUPFAM" id="SSF55874">
    <property type="entry name" value="ATPase domain of HSP90 chaperone/DNA topoisomerase II/histidine kinase"/>
    <property type="match status" value="1"/>
</dbReference>
<comment type="catalytic activity">
    <reaction evidence="1">
        <text>ATP + protein L-histidine = ADP + protein N-phospho-L-histidine.</text>
        <dbReference type="EC" id="2.7.13.3"/>
    </reaction>
</comment>
<feature type="transmembrane region" description="Helical" evidence="5">
    <location>
        <begin position="12"/>
        <end position="33"/>
    </location>
</feature>
<dbReference type="SMART" id="SM00387">
    <property type="entry name" value="HATPase_c"/>
    <property type="match status" value="1"/>
</dbReference>
<dbReference type="InterPro" id="IPR036097">
    <property type="entry name" value="HisK_dim/P_sf"/>
</dbReference>
<dbReference type="EC" id="2.7.13.3" evidence="2"/>
<dbReference type="Gene3D" id="1.10.287.130">
    <property type="match status" value="1"/>
</dbReference>
<dbReference type="InterPro" id="IPR001789">
    <property type="entry name" value="Sig_transdc_resp-reg_receiver"/>
</dbReference>
<evidence type="ECO:0000256" key="3">
    <source>
        <dbReference type="ARBA" id="ARBA00022553"/>
    </source>
</evidence>
<dbReference type="PRINTS" id="PR00344">
    <property type="entry name" value="BCTRLSENSOR"/>
</dbReference>
<dbReference type="AlphaFoldDB" id="A0A3D9YRK1"/>
<dbReference type="InterPro" id="IPR005467">
    <property type="entry name" value="His_kinase_dom"/>
</dbReference>
<feature type="domain" description="Histidine kinase" evidence="6">
    <location>
        <begin position="246"/>
        <end position="471"/>
    </location>
</feature>
<organism evidence="8 9">
    <name type="scientific">Methylovirgula ligni</name>
    <dbReference type="NCBI Taxonomy" id="569860"/>
    <lineage>
        <taxon>Bacteria</taxon>
        <taxon>Pseudomonadati</taxon>
        <taxon>Pseudomonadota</taxon>
        <taxon>Alphaproteobacteria</taxon>
        <taxon>Hyphomicrobiales</taxon>
        <taxon>Beijerinckiaceae</taxon>
        <taxon>Methylovirgula</taxon>
    </lineage>
</organism>
<dbReference type="InterPro" id="IPR003661">
    <property type="entry name" value="HisK_dim/P_dom"/>
</dbReference>
<dbReference type="InterPro" id="IPR007891">
    <property type="entry name" value="CHASE3"/>
</dbReference>
<dbReference type="EMBL" id="QUMO01000004">
    <property type="protein sequence ID" value="REF84688.1"/>
    <property type="molecule type" value="Genomic_DNA"/>
</dbReference>
<dbReference type="SMART" id="SM00448">
    <property type="entry name" value="REC"/>
    <property type="match status" value="1"/>
</dbReference>
<evidence type="ECO:0000313" key="9">
    <source>
        <dbReference type="Proteomes" id="UP000256900"/>
    </source>
</evidence>
<dbReference type="Gene3D" id="3.30.565.10">
    <property type="entry name" value="Histidine kinase-like ATPase, C-terminal domain"/>
    <property type="match status" value="1"/>
</dbReference>
<protein>
    <recommendedName>
        <fullName evidence="2">histidine kinase</fullName>
        <ecNumber evidence="2">2.7.13.3</ecNumber>
    </recommendedName>
</protein>
<accession>A0A3D9YRK1</accession>
<dbReference type="Gene3D" id="3.40.50.2300">
    <property type="match status" value="1"/>
</dbReference>
<dbReference type="Pfam" id="PF05227">
    <property type="entry name" value="CHASE3"/>
    <property type="match status" value="1"/>
</dbReference>
<dbReference type="InterPro" id="IPR003594">
    <property type="entry name" value="HATPase_dom"/>
</dbReference>
<evidence type="ECO:0000256" key="5">
    <source>
        <dbReference type="SAM" id="Phobius"/>
    </source>
</evidence>
<comment type="caution">
    <text evidence="8">The sequence shown here is derived from an EMBL/GenBank/DDBJ whole genome shotgun (WGS) entry which is preliminary data.</text>
</comment>
<proteinExistence type="predicted"/>
<keyword evidence="9" id="KW-1185">Reference proteome</keyword>
<evidence type="ECO:0000313" key="8">
    <source>
        <dbReference type="EMBL" id="REF84688.1"/>
    </source>
</evidence>
<dbReference type="CDD" id="cd19410">
    <property type="entry name" value="HK9-like_sensor"/>
    <property type="match status" value="1"/>
</dbReference>
<dbReference type="Pfam" id="PF02518">
    <property type="entry name" value="HATPase_c"/>
    <property type="match status" value="1"/>
</dbReference>
<dbReference type="SUPFAM" id="SSF52172">
    <property type="entry name" value="CheY-like"/>
    <property type="match status" value="1"/>
</dbReference>
<dbReference type="GO" id="GO:0000155">
    <property type="term" value="F:phosphorelay sensor kinase activity"/>
    <property type="evidence" value="ECO:0007669"/>
    <property type="project" value="InterPro"/>
</dbReference>
<keyword evidence="5" id="KW-0812">Transmembrane</keyword>
<name>A0A3D9YRK1_9HYPH</name>
<dbReference type="PANTHER" id="PTHR43065:SF49">
    <property type="entry name" value="HISTIDINE KINASE"/>
    <property type="match status" value="1"/>
</dbReference>
<evidence type="ECO:0000256" key="4">
    <source>
        <dbReference type="PROSITE-ProRule" id="PRU00169"/>
    </source>
</evidence>
<evidence type="ECO:0000259" key="7">
    <source>
        <dbReference type="PROSITE" id="PS50110"/>
    </source>
</evidence>
<dbReference type="InterPro" id="IPR011006">
    <property type="entry name" value="CheY-like_superfamily"/>
</dbReference>
<dbReference type="InterPro" id="IPR004358">
    <property type="entry name" value="Sig_transdc_His_kin-like_C"/>
</dbReference>
<dbReference type="RefSeq" id="WP_115837305.1">
    <property type="nucleotide sequence ID" value="NZ_CP025086.1"/>
</dbReference>
<dbReference type="Pfam" id="PF00072">
    <property type="entry name" value="Response_reg"/>
    <property type="match status" value="1"/>
</dbReference>
<evidence type="ECO:0000256" key="1">
    <source>
        <dbReference type="ARBA" id="ARBA00000085"/>
    </source>
</evidence>